<dbReference type="AlphaFoldDB" id="A0A7S2AHA7"/>
<feature type="compositionally biased region" description="Polar residues" evidence="1">
    <location>
        <begin position="290"/>
        <end position="299"/>
    </location>
</feature>
<sequence length="322" mass="33235">METVVSSLAPHFAMPDDPLKPTLTAGCETSPTRGAGLGAGAGALSLQQKRLKQRQLAIKRKHDLAKNSLGTLAQNDLVVAHGSPERKAAGWSKFLLGVDGRPEDPAGKKPPNAEPEGAKLDTNEPAVSEVQGEVSGAIDLPPSDALEDKAKGGDPFSDLISVSGMSDAQPPAAGPPAAGPPAAGPLVAGPPAAGGTPTSAASREPVKGQKGWDLQLKSESPVEDVKDKQPRKSRLWPSFKSKSTPQIAPEHTGEEATCITLVDDLDDDARPGSQLAGRAAAGNPRVQMPHPTNTVQLGASQVDDIEQLPGAIFGDEQDQSVE</sequence>
<proteinExistence type="predicted"/>
<feature type="region of interest" description="Disordered" evidence="1">
    <location>
        <begin position="268"/>
        <end position="322"/>
    </location>
</feature>
<feature type="region of interest" description="Disordered" evidence="1">
    <location>
        <begin position="96"/>
        <end position="254"/>
    </location>
</feature>
<dbReference type="EMBL" id="HBGQ01006777">
    <property type="protein sequence ID" value="CAD9367531.1"/>
    <property type="molecule type" value="Transcribed_RNA"/>
</dbReference>
<accession>A0A7S2AHA7</accession>
<protein>
    <submittedName>
        <fullName evidence="2">Uncharacterized protein</fullName>
    </submittedName>
</protein>
<reference evidence="2" key="1">
    <citation type="submission" date="2021-01" db="EMBL/GenBank/DDBJ databases">
        <authorList>
            <person name="Corre E."/>
            <person name="Pelletier E."/>
            <person name="Niang G."/>
            <person name="Scheremetjew M."/>
            <person name="Finn R."/>
            <person name="Kale V."/>
            <person name="Holt S."/>
            <person name="Cochrane G."/>
            <person name="Meng A."/>
            <person name="Brown T."/>
            <person name="Cohen L."/>
        </authorList>
    </citation>
    <scope>NUCLEOTIDE SEQUENCE</scope>
    <source>
        <strain evidence="2">CCMP2222</strain>
    </source>
</reference>
<gene>
    <name evidence="2" type="ORF">AAND1436_LOCUS3401</name>
</gene>
<feature type="compositionally biased region" description="Low complexity" evidence="1">
    <location>
        <begin position="184"/>
        <end position="201"/>
    </location>
</feature>
<feature type="compositionally biased region" description="Pro residues" evidence="1">
    <location>
        <begin position="172"/>
        <end position="183"/>
    </location>
</feature>
<feature type="region of interest" description="Disordered" evidence="1">
    <location>
        <begin position="1"/>
        <end position="41"/>
    </location>
</feature>
<evidence type="ECO:0000313" key="2">
    <source>
        <dbReference type="EMBL" id="CAD9367531.1"/>
    </source>
</evidence>
<name>A0A7S2AHA7_9DINO</name>
<evidence type="ECO:0000256" key="1">
    <source>
        <dbReference type="SAM" id="MobiDB-lite"/>
    </source>
</evidence>
<organism evidence="2">
    <name type="scientific">Alexandrium andersonii</name>
    <dbReference type="NCBI Taxonomy" id="327968"/>
    <lineage>
        <taxon>Eukaryota</taxon>
        <taxon>Sar</taxon>
        <taxon>Alveolata</taxon>
        <taxon>Dinophyceae</taxon>
        <taxon>Gonyaulacales</taxon>
        <taxon>Pyrocystaceae</taxon>
        <taxon>Alexandrium</taxon>
    </lineage>
</organism>